<feature type="zinc finger region" description="C3H1-type" evidence="7">
    <location>
        <begin position="144"/>
        <end position="171"/>
    </location>
</feature>
<dbReference type="SMART" id="SM00356">
    <property type="entry name" value="ZnF_C3H1"/>
    <property type="match status" value="1"/>
</dbReference>
<comment type="function">
    <text evidence="5">May be involved in the turnover of nuclear polyadenylated (pA+) RNA.</text>
</comment>
<feature type="domain" description="RRM" evidence="10">
    <location>
        <begin position="252"/>
        <end position="324"/>
    </location>
</feature>
<dbReference type="Pfam" id="PF01480">
    <property type="entry name" value="PWI"/>
    <property type="match status" value="1"/>
</dbReference>
<evidence type="ECO:0000256" key="5">
    <source>
        <dbReference type="ARBA" id="ARBA00043866"/>
    </source>
</evidence>
<evidence type="ECO:0000256" key="2">
    <source>
        <dbReference type="ARBA" id="ARBA00022771"/>
    </source>
</evidence>
<keyword evidence="3 7" id="KW-0862">Zinc</keyword>
<dbReference type="PANTHER" id="PTHR14398">
    <property type="entry name" value="RNA RECOGNITION RRM/RNP DOMAIN"/>
    <property type="match status" value="1"/>
</dbReference>
<dbReference type="InterPro" id="IPR012677">
    <property type="entry name" value="Nucleotide-bd_a/b_plait_sf"/>
</dbReference>
<reference evidence="12" key="2">
    <citation type="submission" date="2024-01" db="EMBL/GenBank/DDBJ databases">
        <title>Comparative genomics of Cryptococcus and Kwoniella reveals pathogenesis evolution and contrasting modes of karyotype evolution via chromosome fusion or intercentromeric recombination.</title>
        <authorList>
            <person name="Coelho M.A."/>
            <person name="David-Palma M."/>
            <person name="Shea T."/>
            <person name="Bowers K."/>
            <person name="Mcginley-Smith S."/>
            <person name="Mohammad A.W."/>
            <person name="Gnirke A."/>
            <person name="Yurkov A.M."/>
            <person name="Nowrousian M."/>
            <person name="Sun S."/>
            <person name="Cuomo C.A."/>
            <person name="Heitman J."/>
        </authorList>
    </citation>
    <scope>NUCLEOTIDE SEQUENCE</scope>
    <source>
        <strain evidence="12">IND107</strain>
    </source>
</reference>
<dbReference type="PROSITE" id="PS50103">
    <property type="entry name" value="ZF_C3H1"/>
    <property type="match status" value="1"/>
</dbReference>
<keyword evidence="4 6" id="KW-0694">RNA-binding</keyword>
<dbReference type="CDD" id="cd12257">
    <property type="entry name" value="RRM1_RBM26_like"/>
    <property type="match status" value="1"/>
</dbReference>
<evidence type="ECO:0000256" key="1">
    <source>
        <dbReference type="ARBA" id="ARBA00022723"/>
    </source>
</evidence>
<dbReference type="GeneID" id="91991941"/>
<dbReference type="Proteomes" id="UP000054399">
    <property type="component" value="Unassembled WGS sequence"/>
</dbReference>
<dbReference type="Gene3D" id="3.30.70.330">
    <property type="match status" value="1"/>
</dbReference>
<sequence>MPFNDELDTPAFRAWLSRTIEPLCDADPTVLSDYIVALMKHDASMTEDEWKTFISRELVDFLESSSGPFVETLFQTLHSKNYDLTQTLPAPAAHPITTGPAHPIPTGPAAEVALQPSAGPSIVQDAQQKEQKDVTMQEMPVGVSGRRKCRDYHERGYCMRGANCQYEHSADMLIPTPEMMFQGFLPPFMPGMPGMPMQYPGMQPMGPMAMHGPGFRDGPNSRNRSFGNRPPPSNEGESFEGTSRPPSDHGKTTLLITDIPDANMSVVAIRNYFQQFGTITSVALEGRGNRALVNFASNLEAYKAWKSDEAVFGNRHVKVLWHKPRPGQGAAGQKALEQSKKLLTNLQKMEAGEELNQGVKPKLSGPETRLQATLAELEHREKQSKKEPLIAEQKVLLKRASTGTKEEKVQILKRLREITKELEIINNPPPKPESMDVDDAKSRLDRELAAHGMEMGGQDEEELARLNAQLASLKEKANTLGVNASARYSPYSRGRGGRGRGRGGPPRPMRLDNRSRTILVSGDRFADEEARRVVQEWYEATGGGVEFVDGNLRITYPQREMAEKALALGTNELREKAGPIRTAWEPPKPVERYQPSDVEMTVHMGEEELRGEKDDDE</sequence>
<dbReference type="EMBL" id="ATAM02000009">
    <property type="protein sequence ID" value="KAL0243823.1"/>
    <property type="molecule type" value="Genomic_DNA"/>
</dbReference>
<evidence type="ECO:0000256" key="4">
    <source>
        <dbReference type="ARBA" id="ARBA00022884"/>
    </source>
</evidence>
<evidence type="ECO:0000313" key="12">
    <source>
        <dbReference type="EMBL" id="KAL0243823.1"/>
    </source>
</evidence>
<dbReference type="Pfam" id="PF00642">
    <property type="entry name" value="zf-CCCH"/>
    <property type="match status" value="1"/>
</dbReference>
<dbReference type="SUPFAM" id="SSF90229">
    <property type="entry name" value="CCCH zinc finger"/>
    <property type="match status" value="1"/>
</dbReference>
<evidence type="ECO:0000256" key="7">
    <source>
        <dbReference type="PROSITE-ProRule" id="PRU00723"/>
    </source>
</evidence>
<evidence type="ECO:0000259" key="10">
    <source>
        <dbReference type="PROSITE" id="PS50102"/>
    </source>
</evidence>
<organism evidence="12 13">
    <name type="scientific">Cryptococcus tetragattii IND107</name>
    <dbReference type="NCBI Taxonomy" id="1296105"/>
    <lineage>
        <taxon>Eukaryota</taxon>
        <taxon>Fungi</taxon>
        <taxon>Dikarya</taxon>
        <taxon>Basidiomycota</taxon>
        <taxon>Agaricomycotina</taxon>
        <taxon>Tremellomycetes</taxon>
        <taxon>Tremellales</taxon>
        <taxon>Cryptococcaceae</taxon>
        <taxon>Cryptococcus</taxon>
        <taxon>Cryptococcus gattii species complex</taxon>
    </lineage>
</organism>
<evidence type="ECO:0000256" key="3">
    <source>
        <dbReference type="ARBA" id="ARBA00022833"/>
    </source>
</evidence>
<evidence type="ECO:0000259" key="11">
    <source>
        <dbReference type="PROSITE" id="PS50103"/>
    </source>
</evidence>
<protein>
    <submittedName>
        <fullName evidence="12">Uncharacterized protein</fullName>
    </submittedName>
</protein>
<name>A0ABR3BMX9_9TREE</name>
<dbReference type="SMART" id="SM00360">
    <property type="entry name" value="RRM"/>
    <property type="match status" value="1"/>
</dbReference>
<dbReference type="InterPro" id="IPR035979">
    <property type="entry name" value="RBD_domain_sf"/>
</dbReference>
<dbReference type="InterPro" id="IPR002483">
    <property type="entry name" value="PWI_dom"/>
</dbReference>
<comment type="caution">
    <text evidence="12">The sequence shown here is derived from an EMBL/GenBank/DDBJ whole genome shotgun (WGS) entry which is preliminary data.</text>
</comment>
<evidence type="ECO:0000256" key="8">
    <source>
        <dbReference type="SAM" id="Coils"/>
    </source>
</evidence>
<accession>A0ABR3BMX9</accession>
<feature type="domain" description="C3H1-type" evidence="11">
    <location>
        <begin position="144"/>
        <end position="171"/>
    </location>
</feature>
<evidence type="ECO:0000256" key="6">
    <source>
        <dbReference type="PROSITE-ProRule" id="PRU00176"/>
    </source>
</evidence>
<keyword evidence="1 7" id="KW-0479">Metal-binding</keyword>
<feature type="coiled-coil region" evidence="8">
    <location>
        <begin position="456"/>
        <end position="483"/>
    </location>
</feature>
<reference evidence="12" key="1">
    <citation type="submission" date="2015-01" db="EMBL/GenBank/DDBJ databases">
        <authorList>
            <consortium name="The Broad Institute Genomics Platform"/>
            <person name="Cuomo C."/>
            <person name="Litvintseva A."/>
            <person name="Chen Y."/>
            <person name="Heitman J."/>
            <person name="Sun S."/>
            <person name="Springer D."/>
            <person name="Dromer F."/>
            <person name="Young S."/>
            <person name="Zeng Q."/>
            <person name="Gargeya S."/>
            <person name="Abouelleil A."/>
            <person name="Alvarado L."/>
            <person name="Chapman S.B."/>
            <person name="Gainer-Dewar J."/>
            <person name="Goldberg J."/>
            <person name="Griggs A."/>
            <person name="Gujja S."/>
            <person name="Hansen M."/>
            <person name="Howarth C."/>
            <person name="Imamovic A."/>
            <person name="Larimer J."/>
            <person name="Murphy C."/>
            <person name="Naylor J."/>
            <person name="Pearson M."/>
            <person name="Priest M."/>
            <person name="Roberts A."/>
            <person name="Saif S."/>
            <person name="Shea T."/>
            <person name="Sykes S."/>
            <person name="Wortman J."/>
            <person name="Nusbaum C."/>
            <person name="Birren B."/>
        </authorList>
    </citation>
    <scope>NUCLEOTIDE SEQUENCE</scope>
    <source>
        <strain evidence="12">IND107</strain>
    </source>
</reference>
<dbReference type="InterPro" id="IPR045137">
    <property type="entry name" value="RBM26/27"/>
</dbReference>
<feature type="region of interest" description="Disordered" evidence="9">
    <location>
        <begin position="207"/>
        <end position="252"/>
    </location>
</feature>
<keyword evidence="2 7" id="KW-0863">Zinc-finger</keyword>
<feature type="region of interest" description="Disordered" evidence="9">
    <location>
        <begin position="484"/>
        <end position="512"/>
    </location>
</feature>
<proteinExistence type="predicted"/>
<dbReference type="InterPro" id="IPR000571">
    <property type="entry name" value="Znf_CCCH"/>
</dbReference>
<keyword evidence="8" id="KW-0175">Coiled coil</keyword>
<keyword evidence="13" id="KW-1185">Reference proteome</keyword>
<dbReference type="RefSeq" id="XP_066612190.1">
    <property type="nucleotide sequence ID" value="XM_066759543.1"/>
</dbReference>
<evidence type="ECO:0000256" key="9">
    <source>
        <dbReference type="SAM" id="MobiDB-lite"/>
    </source>
</evidence>
<dbReference type="SUPFAM" id="SSF54928">
    <property type="entry name" value="RNA-binding domain, RBD"/>
    <property type="match status" value="1"/>
</dbReference>
<evidence type="ECO:0000313" key="13">
    <source>
        <dbReference type="Proteomes" id="UP000054399"/>
    </source>
</evidence>
<gene>
    <name evidence="12" type="ORF">I308_105085</name>
</gene>
<dbReference type="PROSITE" id="PS50102">
    <property type="entry name" value="RRM"/>
    <property type="match status" value="1"/>
</dbReference>
<dbReference type="PANTHER" id="PTHR14398:SF0">
    <property type="entry name" value="ZINC FINGER PROTEIN SWM"/>
    <property type="match status" value="1"/>
</dbReference>
<dbReference type="InterPro" id="IPR036855">
    <property type="entry name" value="Znf_CCCH_sf"/>
</dbReference>
<dbReference type="InterPro" id="IPR000504">
    <property type="entry name" value="RRM_dom"/>
</dbReference>